<proteinExistence type="predicted"/>
<protein>
    <submittedName>
        <fullName evidence="2">Transcriptional regulator</fullName>
    </submittedName>
</protein>
<dbReference type="Proteomes" id="UP000077143">
    <property type="component" value="Chromosome"/>
</dbReference>
<dbReference type="Gene3D" id="3.30.450.180">
    <property type="match status" value="1"/>
</dbReference>
<name>A0A172UNY7_9MYCO</name>
<feature type="domain" description="HTH cro/C1-type" evidence="1">
    <location>
        <begin position="14"/>
        <end position="86"/>
    </location>
</feature>
<dbReference type="Gene3D" id="1.10.260.40">
    <property type="entry name" value="lambda repressor-like DNA-binding domains"/>
    <property type="match status" value="1"/>
</dbReference>
<accession>A0A172UNY7</accession>
<dbReference type="RefSeq" id="WP_067997526.1">
    <property type="nucleotide sequence ID" value="NZ_CP015596.1"/>
</dbReference>
<dbReference type="PANTHER" id="PTHR35010">
    <property type="entry name" value="BLL4672 PROTEIN-RELATED"/>
    <property type="match status" value="1"/>
</dbReference>
<dbReference type="InterPro" id="IPR041413">
    <property type="entry name" value="MLTR_LBD"/>
</dbReference>
<evidence type="ECO:0000313" key="2">
    <source>
        <dbReference type="EMBL" id="ANE80753.1"/>
    </source>
</evidence>
<evidence type="ECO:0000259" key="1">
    <source>
        <dbReference type="SMART" id="SM00530"/>
    </source>
</evidence>
<dbReference type="STRING" id="1682113.A7U43_16895"/>
<keyword evidence="3" id="KW-1185">Reference proteome</keyword>
<dbReference type="Pfam" id="PF13560">
    <property type="entry name" value="HTH_31"/>
    <property type="match status" value="1"/>
</dbReference>
<dbReference type="GO" id="GO:0003677">
    <property type="term" value="F:DNA binding"/>
    <property type="evidence" value="ECO:0007669"/>
    <property type="project" value="InterPro"/>
</dbReference>
<organism evidence="2 3">
    <name type="scientific">Mycobacterium adipatum</name>
    <dbReference type="NCBI Taxonomy" id="1682113"/>
    <lineage>
        <taxon>Bacteria</taxon>
        <taxon>Bacillati</taxon>
        <taxon>Actinomycetota</taxon>
        <taxon>Actinomycetes</taxon>
        <taxon>Mycobacteriales</taxon>
        <taxon>Mycobacteriaceae</taxon>
        <taxon>Mycobacterium</taxon>
    </lineage>
</organism>
<dbReference type="OrthoDB" id="3608749at2"/>
<gene>
    <name evidence="2" type="ORF">A7U43_16895</name>
</gene>
<dbReference type="EMBL" id="CP015596">
    <property type="protein sequence ID" value="ANE80753.1"/>
    <property type="molecule type" value="Genomic_DNA"/>
</dbReference>
<sequence>MDKRSRQRLALGEFLRARREAASRTELGFPAVPRLRTAGLRREEVAVLSGVSATWYTWLEQGRDINPSKQVLDAVSRALRLSPAEHDYVLALGGYTAAPVGIGTLGPPPPHIQRFLDALAGYPAFAIGPTWTILAWNRAYAALYPGVQTTDAADRNLLALVFTDPAIRELLPDWEIDSQRFLAEFRAEAGPRVGEPSYTQLIDRLSADSEHFRAGWQASSIERFASRERRFFHPGVGELLLEHHQLTPADVPEIQIVAYLPVPGSGAGEKLRRLVESESNSEPD</sequence>
<evidence type="ECO:0000313" key="3">
    <source>
        <dbReference type="Proteomes" id="UP000077143"/>
    </source>
</evidence>
<dbReference type="SMART" id="SM00530">
    <property type="entry name" value="HTH_XRE"/>
    <property type="match status" value="1"/>
</dbReference>
<dbReference type="Pfam" id="PF17765">
    <property type="entry name" value="MLTR_LBD"/>
    <property type="match status" value="1"/>
</dbReference>
<dbReference type="InterPro" id="IPR001387">
    <property type="entry name" value="Cro/C1-type_HTH"/>
</dbReference>
<dbReference type="PANTHER" id="PTHR35010:SF2">
    <property type="entry name" value="BLL4672 PROTEIN"/>
    <property type="match status" value="1"/>
</dbReference>
<dbReference type="AlphaFoldDB" id="A0A172UNY7"/>
<dbReference type="InterPro" id="IPR010982">
    <property type="entry name" value="Lambda_DNA-bd_dom_sf"/>
</dbReference>
<dbReference type="SUPFAM" id="SSF47413">
    <property type="entry name" value="lambda repressor-like DNA-binding domains"/>
    <property type="match status" value="1"/>
</dbReference>
<dbReference type="KEGG" id="madi:A7U43_16895"/>
<reference evidence="2 3" key="1">
    <citation type="submission" date="2016-05" db="EMBL/GenBank/DDBJ databases">
        <title>Complete genome sequence of a phthalic acid esters degrading Mycobacterium sp. YC-RL4.</title>
        <authorList>
            <person name="Ren L."/>
            <person name="Fan S."/>
            <person name="Ruth N."/>
            <person name="Jia Y."/>
            <person name="Wang J."/>
            <person name="Qiao C."/>
        </authorList>
    </citation>
    <scope>NUCLEOTIDE SEQUENCE [LARGE SCALE GENOMIC DNA]</scope>
    <source>
        <strain evidence="2 3">YC-RL4</strain>
    </source>
</reference>
<dbReference type="CDD" id="cd00093">
    <property type="entry name" value="HTH_XRE"/>
    <property type="match status" value="1"/>
</dbReference>